<reference evidence="2" key="1">
    <citation type="journal article" date="2019" name="Int. J. Syst. Evol. Microbiol.">
        <title>The Global Catalogue of Microorganisms (GCM) 10K type strain sequencing project: providing services to taxonomists for standard genome sequencing and annotation.</title>
        <authorList>
            <consortium name="The Broad Institute Genomics Platform"/>
            <consortium name="The Broad Institute Genome Sequencing Center for Infectious Disease"/>
            <person name="Wu L."/>
            <person name="Ma J."/>
        </authorList>
    </citation>
    <scope>NUCLEOTIDE SEQUENCE [LARGE SCALE GENOMIC DNA]</scope>
    <source>
        <strain evidence="2">CECT 7069</strain>
    </source>
</reference>
<evidence type="ECO:0000313" key="2">
    <source>
        <dbReference type="Proteomes" id="UP001224644"/>
    </source>
</evidence>
<dbReference type="Proteomes" id="UP001224644">
    <property type="component" value="Unassembled WGS sequence"/>
</dbReference>
<sequence length="80" mass="8382">MTKLFIADIRSAEGPKPLVTVRAAAEGEARLFLSAAYPDDTIVAVAEPGAWTSDADTGSRNGDIREHAGVVWQAPSSLAD</sequence>
<comment type="caution">
    <text evidence="1">The sequence shown here is derived from an EMBL/GenBank/DDBJ whole genome shotgun (WGS) entry which is preliminary data.</text>
</comment>
<dbReference type="RefSeq" id="WP_238221105.1">
    <property type="nucleotide sequence ID" value="NZ_BPQD01000001.1"/>
</dbReference>
<evidence type="ECO:0000313" key="1">
    <source>
        <dbReference type="EMBL" id="MDN3589751.1"/>
    </source>
</evidence>
<proteinExistence type="predicted"/>
<organism evidence="1 2">
    <name type="scientific">Methylobacterium adhaesivum</name>
    <dbReference type="NCBI Taxonomy" id="333297"/>
    <lineage>
        <taxon>Bacteria</taxon>
        <taxon>Pseudomonadati</taxon>
        <taxon>Pseudomonadota</taxon>
        <taxon>Alphaproteobacteria</taxon>
        <taxon>Hyphomicrobiales</taxon>
        <taxon>Methylobacteriaceae</taxon>
        <taxon>Methylobacterium</taxon>
    </lineage>
</organism>
<keyword evidence="2" id="KW-1185">Reference proteome</keyword>
<dbReference type="EMBL" id="JAUFPX010000002">
    <property type="protein sequence ID" value="MDN3589751.1"/>
    <property type="molecule type" value="Genomic_DNA"/>
</dbReference>
<protein>
    <submittedName>
        <fullName evidence="1">Uncharacterized protein</fullName>
    </submittedName>
</protein>
<name>A0ABT8BEC8_9HYPH</name>
<gene>
    <name evidence="1" type="ORF">QWZ12_03905</name>
</gene>
<accession>A0ABT8BEC8</accession>